<dbReference type="OrthoDB" id="9771932at2"/>
<dbReference type="CDD" id="cd01292">
    <property type="entry name" value="metallo-dependent_hydrolases"/>
    <property type="match status" value="1"/>
</dbReference>
<accession>A0A2S8F6F2</accession>
<dbReference type="GO" id="GO:0016831">
    <property type="term" value="F:carboxy-lyase activity"/>
    <property type="evidence" value="ECO:0007669"/>
    <property type="project" value="InterPro"/>
</dbReference>
<dbReference type="RefSeq" id="WP_105359214.1">
    <property type="nucleotide sequence ID" value="NZ_PUIB01000027.1"/>
</dbReference>
<feature type="domain" description="Amidohydrolase-related" evidence="2">
    <location>
        <begin position="3"/>
        <end position="263"/>
    </location>
</feature>
<dbReference type="PANTHER" id="PTHR21240">
    <property type="entry name" value="2-AMINO-3-CARBOXYLMUCONATE-6-SEMIALDEHYDE DECARBOXYLASE"/>
    <property type="match status" value="1"/>
</dbReference>
<dbReference type="AlphaFoldDB" id="A0A2S8F6F2"/>
<comment type="caution">
    <text evidence="3">The sequence shown here is derived from an EMBL/GenBank/DDBJ whole genome shotgun (WGS) entry which is preliminary data.</text>
</comment>
<dbReference type="SUPFAM" id="SSF51556">
    <property type="entry name" value="Metallo-dependent hydrolases"/>
    <property type="match status" value="1"/>
</dbReference>
<sequence length="273" mass="31469">MIIDCHTHLNNYHEERVVSIKECLDKLQADMHDNRVDYAMVLSSYKITEHRPATRDVVAATRDLDNIFVVAGISYLHYKQRDLREIADFLADGLVKGLKLYPGYEPFYPHDNRLQVIYDLAMEFDVPVMIHSGDTYSPTGKVRFSHPLHIDDVAVDNPDLKLVICHVGNPWIRDCMEVVYKNENAHADISGLVLGDFEDRFEKFMLQEIREMILYAGEPKYLLYGTDWPICGMKSYLKFIRGLGLPEKSLELILWKNAARLFKIDVGDQSSLS</sequence>
<protein>
    <submittedName>
        <fullName evidence="3">Amidohydrolase</fullName>
    </submittedName>
</protein>
<dbReference type="PANTHER" id="PTHR21240:SF19">
    <property type="entry name" value="CATALYTIC_ HYDROLASE"/>
    <property type="match status" value="1"/>
</dbReference>
<evidence type="ECO:0000313" key="3">
    <source>
        <dbReference type="EMBL" id="PQO27723.1"/>
    </source>
</evidence>
<dbReference type="Pfam" id="PF04909">
    <property type="entry name" value="Amidohydro_2"/>
    <property type="match status" value="1"/>
</dbReference>
<dbReference type="InterPro" id="IPR006680">
    <property type="entry name" value="Amidohydro-rel"/>
</dbReference>
<evidence type="ECO:0000313" key="4">
    <source>
        <dbReference type="Proteomes" id="UP000239388"/>
    </source>
</evidence>
<organism evidence="3 4">
    <name type="scientific">Blastopirellula marina</name>
    <dbReference type="NCBI Taxonomy" id="124"/>
    <lineage>
        <taxon>Bacteria</taxon>
        <taxon>Pseudomonadati</taxon>
        <taxon>Planctomycetota</taxon>
        <taxon>Planctomycetia</taxon>
        <taxon>Pirellulales</taxon>
        <taxon>Pirellulaceae</taxon>
        <taxon>Blastopirellula</taxon>
    </lineage>
</organism>
<dbReference type="Gene3D" id="3.20.20.140">
    <property type="entry name" value="Metal-dependent hydrolases"/>
    <property type="match status" value="1"/>
</dbReference>
<reference evidence="3 4" key="1">
    <citation type="submission" date="2018-02" db="EMBL/GenBank/DDBJ databases">
        <title>Comparative genomes isolates from brazilian mangrove.</title>
        <authorList>
            <person name="Araujo J.E."/>
            <person name="Taketani R.G."/>
            <person name="Silva M.C.P."/>
            <person name="Loureco M.V."/>
            <person name="Andreote F.D."/>
        </authorList>
    </citation>
    <scope>NUCLEOTIDE SEQUENCE [LARGE SCALE GENOMIC DNA]</scope>
    <source>
        <strain evidence="3 4">NAP PRIS-MGV</strain>
    </source>
</reference>
<gene>
    <name evidence="3" type="ORF">C5Y98_26865</name>
</gene>
<dbReference type="EMBL" id="PUIB01000027">
    <property type="protein sequence ID" value="PQO27723.1"/>
    <property type="molecule type" value="Genomic_DNA"/>
</dbReference>
<dbReference type="InterPro" id="IPR032465">
    <property type="entry name" value="ACMSD"/>
</dbReference>
<evidence type="ECO:0000259" key="2">
    <source>
        <dbReference type="Pfam" id="PF04909"/>
    </source>
</evidence>
<name>A0A2S8F6F2_9BACT</name>
<dbReference type="InterPro" id="IPR032466">
    <property type="entry name" value="Metal_Hydrolase"/>
</dbReference>
<dbReference type="GO" id="GO:0016787">
    <property type="term" value="F:hydrolase activity"/>
    <property type="evidence" value="ECO:0007669"/>
    <property type="project" value="UniProtKB-KW"/>
</dbReference>
<keyword evidence="3" id="KW-0378">Hydrolase</keyword>
<keyword evidence="1" id="KW-0456">Lyase</keyword>
<proteinExistence type="predicted"/>
<evidence type="ECO:0000256" key="1">
    <source>
        <dbReference type="ARBA" id="ARBA00023239"/>
    </source>
</evidence>
<dbReference type="Proteomes" id="UP000239388">
    <property type="component" value="Unassembled WGS sequence"/>
</dbReference>